<organism evidence="2">
    <name type="scientific">Sorangium cellulosum</name>
    <name type="common">Polyangium cellulosum</name>
    <dbReference type="NCBI Taxonomy" id="56"/>
    <lineage>
        <taxon>Bacteria</taxon>
        <taxon>Pseudomonadati</taxon>
        <taxon>Myxococcota</taxon>
        <taxon>Polyangia</taxon>
        <taxon>Polyangiales</taxon>
        <taxon>Polyangiaceae</taxon>
        <taxon>Sorangium</taxon>
    </lineage>
</organism>
<dbReference type="EMBL" id="CP012673">
    <property type="protein sequence ID" value="AUX42106.1"/>
    <property type="molecule type" value="Genomic_DNA"/>
</dbReference>
<feature type="domain" description="SnoaL-like" evidence="1">
    <location>
        <begin position="10"/>
        <end position="128"/>
    </location>
</feature>
<dbReference type="Pfam" id="PF13577">
    <property type="entry name" value="SnoaL_4"/>
    <property type="match status" value="1"/>
</dbReference>
<gene>
    <name evidence="3" type="ORF">SOCE26_035330</name>
</gene>
<reference evidence="2" key="1">
    <citation type="submission" date="1995-04" db="EMBL/GenBank/DDBJ databases">
        <authorList>
            <person name="Beck J.J."/>
        </authorList>
    </citation>
    <scope>NUCLEOTIDE SEQUENCE</scope>
    <source>
        <strain evidence="2">So ce26</strain>
    </source>
</reference>
<proteinExistence type="predicted"/>
<dbReference type="RefSeq" id="WP_104980968.1">
    <property type="nucleotide sequence ID" value="NZ_CP012673.1"/>
</dbReference>
<reference evidence="2" key="3">
    <citation type="journal article" date="2002" name="Gene">
        <title>Characterization of the biosynthetic gene cluster for the antifungal polyketide soraphen A from Sorangium cellulosum So ce26.</title>
        <authorList>
            <person name="Ligon J."/>
            <person name="Hill S."/>
            <person name="Beck J."/>
            <person name="Zirkle R."/>
            <person name="Molnar I."/>
            <person name="Zawodny J."/>
            <person name="Money S."/>
            <person name="Schupp T."/>
        </authorList>
    </citation>
    <scope>NUCLEOTIDE SEQUENCE</scope>
    <source>
        <strain evidence="2">So ce26</strain>
    </source>
</reference>
<dbReference type="SUPFAM" id="SSF54427">
    <property type="entry name" value="NTF2-like"/>
    <property type="match status" value="1"/>
</dbReference>
<reference evidence="3 4" key="4">
    <citation type="submission" date="2015-09" db="EMBL/GenBank/DDBJ databases">
        <title>Sorangium comparison.</title>
        <authorList>
            <person name="Zaburannyi N."/>
            <person name="Bunk B."/>
            <person name="Overmann J."/>
            <person name="Mueller R."/>
        </authorList>
    </citation>
    <scope>NUCLEOTIDE SEQUENCE [LARGE SCALE GENOMIC DNA]</scope>
    <source>
        <strain evidence="3 4">So ce26</strain>
    </source>
</reference>
<protein>
    <recommendedName>
        <fullName evidence="1">SnoaL-like domain-containing protein</fullName>
    </recommendedName>
</protein>
<evidence type="ECO:0000259" key="1">
    <source>
        <dbReference type="Pfam" id="PF13577"/>
    </source>
</evidence>
<evidence type="ECO:0000313" key="3">
    <source>
        <dbReference type="EMBL" id="AUX42106.1"/>
    </source>
</evidence>
<name>Q9ADL5_SORCE</name>
<reference evidence="2" key="2">
    <citation type="submission" date="2000-11" db="EMBL/GenBank/DDBJ databases">
        <authorList>
            <person name="Ligon J.M."/>
            <person name="Hill S."/>
            <person name="Beck J."/>
            <person name="Zirkle R."/>
            <person name="Molnar I."/>
            <person name="Zawodny J."/>
            <person name="Money S."/>
            <person name="Schupp T."/>
        </authorList>
    </citation>
    <scope>NUCLEOTIDE SEQUENCE</scope>
    <source>
        <strain evidence="2">So ce26</strain>
    </source>
</reference>
<dbReference type="AlphaFoldDB" id="Q9ADL5"/>
<dbReference type="Gene3D" id="3.10.450.50">
    <property type="match status" value="1"/>
</dbReference>
<dbReference type="OrthoDB" id="2599042at2"/>
<dbReference type="EMBL" id="U24241">
    <property type="protein sequence ID" value="AAK19888.1"/>
    <property type="molecule type" value="Genomic_DNA"/>
</dbReference>
<evidence type="ECO:0000313" key="4">
    <source>
        <dbReference type="Proteomes" id="UP000238348"/>
    </source>
</evidence>
<dbReference type="Proteomes" id="UP000238348">
    <property type="component" value="Chromosome"/>
</dbReference>
<evidence type="ECO:0000313" key="2">
    <source>
        <dbReference type="EMBL" id="AAK19888.1"/>
    </source>
</evidence>
<accession>Q9ADL5</accession>
<dbReference type="InterPro" id="IPR032710">
    <property type="entry name" value="NTF2-like_dom_sf"/>
</dbReference>
<dbReference type="InterPro" id="IPR037401">
    <property type="entry name" value="SnoaL-like"/>
</dbReference>
<sequence length="143" mass="16077">MDPKRIQSVIERIEIIDTLTTFTRAADMREWDTCRAILGETIINDHGTPETLSRDALIERWRVQSPTLDLIHHVTTDHLVVIDGDLAKVHTQFIITVRATGAPSGDLCTRGGSCDYDLKRTDEGWKLTGFKSVIQWSMGSVNI</sequence>